<gene>
    <name evidence="1" type="ORF">Q31a_44720</name>
</gene>
<dbReference type="KEGG" id="ahel:Q31a_44720"/>
<accession>A0A518GC44</accession>
<dbReference type="EMBL" id="CP036298">
    <property type="protein sequence ID" value="QDV26100.1"/>
    <property type="molecule type" value="Genomic_DNA"/>
</dbReference>
<protein>
    <submittedName>
        <fullName evidence="1">Uncharacterized protein</fullName>
    </submittedName>
</protein>
<organism evidence="1 2">
    <name type="scientific">Aureliella helgolandensis</name>
    <dbReference type="NCBI Taxonomy" id="2527968"/>
    <lineage>
        <taxon>Bacteria</taxon>
        <taxon>Pseudomonadati</taxon>
        <taxon>Planctomycetota</taxon>
        <taxon>Planctomycetia</taxon>
        <taxon>Pirellulales</taxon>
        <taxon>Pirellulaceae</taxon>
        <taxon>Aureliella</taxon>
    </lineage>
</organism>
<evidence type="ECO:0000313" key="2">
    <source>
        <dbReference type="Proteomes" id="UP000318017"/>
    </source>
</evidence>
<reference evidence="1 2" key="1">
    <citation type="submission" date="2019-02" db="EMBL/GenBank/DDBJ databases">
        <title>Deep-cultivation of Planctomycetes and their phenomic and genomic characterization uncovers novel biology.</title>
        <authorList>
            <person name="Wiegand S."/>
            <person name="Jogler M."/>
            <person name="Boedeker C."/>
            <person name="Pinto D."/>
            <person name="Vollmers J."/>
            <person name="Rivas-Marin E."/>
            <person name="Kohn T."/>
            <person name="Peeters S.H."/>
            <person name="Heuer A."/>
            <person name="Rast P."/>
            <person name="Oberbeckmann S."/>
            <person name="Bunk B."/>
            <person name="Jeske O."/>
            <person name="Meyerdierks A."/>
            <person name="Storesund J.E."/>
            <person name="Kallscheuer N."/>
            <person name="Luecker S."/>
            <person name="Lage O.M."/>
            <person name="Pohl T."/>
            <person name="Merkel B.J."/>
            <person name="Hornburger P."/>
            <person name="Mueller R.-W."/>
            <person name="Bruemmer F."/>
            <person name="Labrenz M."/>
            <person name="Spormann A.M."/>
            <person name="Op den Camp H."/>
            <person name="Overmann J."/>
            <person name="Amann R."/>
            <person name="Jetten M.S.M."/>
            <person name="Mascher T."/>
            <person name="Medema M.H."/>
            <person name="Devos D.P."/>
            <person name="Kaster A.-K."/>
            <person name="Ovreas L."/>
            <person name="Rohde M."/>
            <person name="Galperin M.Y."/>
            <person name="Jogler C."/>
        </authorList>
    </citation>
    <scope>NUCLEOTIDE SEQUENCE [LARGE SCALE GENOMIC DNA]</scope>
    <source>
        <strain evidence="1 2">Q31a</strain>
    </source>
</reference>
<sequence length="90" mass="10216">MLGPLARLLSLLTRRAAMVKEDIQMHLTTDRLGDSQAFLIDGLGDSQRNPTRQRGRWTIQQMDCWSPGNFPPCLACLRGNYPCLRSGLQW</sequence>
<proteinExistence type="predicted"/>
<dbReference type="Proteomes" id="UP000318017">
    <property type="component" value="Chromosome"/>
</dbReference>
<keyword evidence="2" id="KW-1185">Reference proteome</keyword>
<evidence type="ECO:0000313" key="1">
    <source>
        <dbReference type="EMBL" id="QDV26100.1"/>
    </source>
</evidence>
<dbReference type="AlphaFoldDB" id="A0A518GC44"/>
<name>A0A518GC44_9BACT</name>